<dbReference type="PROSITE" id="PS50157">
    <property type="entry name" value="ZINC_FINGER_C2H2_2"/>
    <property type="match status" value="3"/>
</dbReference>
<dbReference type="Pfam" id="PF00096">
    <property type="entry name" value="zf-C2H2"/>
    <property type="match status" value="1"/>
</dbReference>
<keyword evidence="1" id="KW-0479">Metal-binding</keyword>
<feature type="domain" description="C2H2-type" evidence="7">
    <location>
        <begin position="78"/>
        <end position="105"/>
    </location>
</feature>
<evidence type="ECO:0000256" key="2">
    <source>
        <dbReference type="ARBA" id="ARBA00022737"/>
    </source>
</evidence>
<reference evidence="8" key="1">
    <citation type="journal article" date="2016" name="Gigascience">
        <title>De novo construction of an expanded transcriptome assembly for the western tarnished plant bug, Lygus hesperus.</title>
        <authorList>
            <person name="Tassone E.E."/>
            <person name="Geib S.M."/>
            <person name="Hall B."/>
            <person name="Fabrick J.A."/>
            <person name="Brent C.S."/>
            <person name="Hull J.J."/>
        </authorList>
    </citation>
    <scope>NUCLEOTIDE SEQUENCE</scope>
</reference>
<dbReference type="EMBL" id="GDHC01002262">
    <property type="protein sequence ID" value="JAQ16367.1"/>
    <property type="molecule type" value="Transcribed_RNA"/>
</dbReference>
<keyword evidence="4" id="KW-0862">Zinc</keyword>
<gene>
    <name evidence="8" type="primary">ZNF513_4</name>
    <name evidence="8" type="ORF">g.40394</name>
</gene>
<dbReference type="PANTHER" id="PTHR23235:SF142">
    <property type="entry name" value="ZINC FINGER PROTEIN 384"/>
    <property type="match status" value="1"/>
</dbReference>
<feature type="non-terminal residue" evidence="8">
    <location>
        <position position="1"/>
    </location>
</feature>
<evidence type="ECO:0000256" key="1">
    <source>
        <dbReference type="ARBA" id="ARBA00022723"/>
    </source>
</evidence>
<evidence type="ECO:0000256" key="4">
    <source>
        <dbReference type="ARBA" id="ARBA00022833"/>
    </source>
</evidence>
<name>A0A146MC29_LYGHE</name>
<accession>A0A146MC29</accession>
<dbReference type="AlphaFoldDB" id="A0A146MC29"/>
<dbReference type="FunFam" id="3.30.160.60:FF:002319">
    <property type="entry name" value="Uncharacterized protein"/>
    <property type="match status" value="1"/>
</dbReference>
<dbReference type="Gene3D" id="3.30.160.60">
    <property type="entry name" value="Classic Zinc Finger"/>
    <property type="match status" value="3"/>
</dbReference>
<dbReference type="GO" id="GO:0000978">
    <property type="term" value="F:RNA polymerase II cis-regulatory region sequence-specific DNA binding"/>
    <property type="evidence" value="ECO:0007669"/>
    <property type="project" value="TreeGrafter"/>
</dbReference>
<evidence type="ECO:0000256" key="6">
    <source>
        <dbReference type="PROSITE-ProRule" id="PRU00042"/>
    </source>
</evidence>
<dbReference type="FunFam" id="3.30.160.60:FF:002069">
    <property type="entry name" value="Uncharacterized protein"/>
    <property type="match status" value="1"/>
</dbReference>
<keyword evidence="3 6" id="KW-0863">Zinc-finger</keyword>
<keyword evidence="5" id="KW-0539">Nucleus</keyword>
<dbReference type="GO" id="GO:0008270">
    <property type="term" value="F:zinc ion binding"/>
    <property type="evidence" value="ECO:0007669"/>
    <property type="project" value="UniProtKB-KW"/>
</dbReference>
<organism evidence="8">
    <name type="scientific">Lygus hesperus</name>
    <name type="common">Western plant bug</name>
    <dbReference type="NCBI Taxonomy" id="30085"/>
    <lineage>
        <taxon>Eukaryota</taxon>
        <taxon>Metazoa</taxon>
        <taxon>Ecdysozoa</taxon>
        <taxon>Arthropoda</taxon>
        <taxon>Hexapoda</taxon>
        <taxon>Insecta</taxon>
        <taxon>Pterygota</taxon>
        <taxon>Neoptera</taxon>
        <taxon>Paraneoptera</taxon>
        <taxon>Hemiptera</taxon>
        <taxon>Heteroptera</taxon>
        <taxon>Panheteroptera</taxon>
        <taxon>Cimicomorpha</taxon>
        <taxon>Miridae</taxon>
        <taxon>Mirini</taxon>
        <taxon>Lygus</taxon>
    </lineage>
</organism>
<feature type="non-terminal residue" evidence="8">
    <location>
        <position position="146"/>
    </location>
</feature>
<evidence type="ECO:0000256" key="3">
    <source>
        <dbReference type="ARBA" id="ARBA00022771"/>
    </source>
</evidence>
<dbReference type="InterPro" id="IPR036236">
    <property type="entry name" value="Znf_C2H2_sf"/>
</dbReference>
<dbReference type="FunFam" id="3.30.160.60:FF:000882">
    <property type="entry name" value="Predicted gene, 21060"/>
    <property type="match status" value="1"/>
</dbReference>
<feature type="domain" description="C2H2-type" evidence="7">
    <location>
        <begin position="50"/>
        <end position="77"/>
    </location>
</feature>
<evidence type="ECO:0000256" key="5">
    <source>
        <dbReference type="ARBA" id="ARBA00023242"/>
    </source>
</evidence>
<proteinExistence type="predicted"/>
<dbReference type="PANTHER" id="PTHR23235">
    <property type="entry name" value="KRUEPPEL-LIKE TRANSCRIPTION FACTOR"/>
    <property type="match status" value="1"/>
</dbReference>
<protein>
    <submittedName>
        <fullName evidence="8">Zinc finger protein 513</fullName>
    </submittedName>
</protein>
<dbReference type="GO" id="GO:0000981">
    <property type="term" value="F:DNA-binding transcription factor activity, RNA polymerase II-specific"/>
    <property type="evidence" value="ECO:0007669"/>
    <property type="project" value="TreeGrafter"/>
</dbReference>
<evidence type="ECO:0000313" key="8">
    <source>
        <dbReference type="EMBL" id="JAQ16367.1"/>
    </source>
</evidence>
<keyword evidence="2" id="KW-0677">Repeat</keyword>
<sequence length="146" mass="16932">ILRRLTDDNIMRWSNRQGEKEPTGDTDDCGGGKSSEVKLSMKIDRLEKAYACVDCDYKTTHLSNLRRHVRSHTGERPYACDSCDYRATRQENLTFHMMSHTGEKPYVCNSCDYRSVSRFGLKYHMFSHTGEKPHACDLCDYRTTHP</sequence>
<evidence type="ECO:0000259" key="7">
    <source>
        <dbReference type="PROSITE" id="PS50157"/>
    </source>
</evidence>
<dbReference type="SMART" id="SM00355">
    <property type="entry name" value="ZnF_C2H2"/>
    <property type="match status" value="3"/>
</dbReference>
<dbReference type="SUPFAM" id="SSF57667">
    <property type="entry name" value="beta-beta-alpha zinc fingers"/>
    <property type="match status" value="2"/>
</dbReference>
<feature type="domain" description="C2H2-type" evidence="7">
    <location>
        <begin position="106"/>
        <end position="133"/>
    </location>
</feature>
<dbReference type="InterPro" id="IPR013087">
    <property type="entry name" value="Znf_C2H2_type"/>
</dbReference>